<reference evidence="2 3" key="1">
    <citation type="submission" date="2015-01" db="EMBL/GenBank/DDBJ databases">
        <title>Evolution of Trichinella species and genotypes.</title>
        <authorList>
            <person name="Korhonen P.K."/>
            <person name="Edoardo P."/>
            <person name="Giuseppe L.R."/>
            <person name="Gasser R.B."/>
        </authorList>
    </citation>
    <scope>NUCLEOTIDE SEQUENCE [LARGE SCALE GENOMIC DNA]</scope>
    <source>
        <strain evidence="2">ISS37</strain>
    </source>
</reference>
<comment type="caution">
    <text evidence="2">The sequence shown here is derived from an EMBL/GenBank/DDBJ whole genome shotgun (WGS) entry which is preliminary data.</text>
</comment>
<accession>A0A0V0RSV6</accession>
<dbReference type="Proteomes" id="UP000054630">
    <property type="component" value="Unassembled WGS sequence"/>
</dbReference>
<dbReference type="EMBL" id="JYDL01000086">
    <property type="protein sequence ID" value="KRX17565.1"/>
    <property type="molecule type" value="Genomic_DNA"/>
</dbReference>
<dbReference type="EMBL" id="JYDL01000086">
    <property type="protein sequence ID" value="KRX17547.1"/>
    <property type="molecule type" value="Genomic_DNA"/>
</dbReference>
<protein>
    <submittedName>
        <fullName evidence="2">Uncharacterized protein</fullName>
    </submittedName>
</protein>
<gene>
    <name evidence="2" type="ORF">T07_1181</name>
    <name evidence="1" type="ORF">T07_6157</name>
</gene>
<name>A0A0V0RSV6_9BILA</name>
<sequence>MIRCTSKNACFKQFQLIKITLQLQELVVKYELMCKDPFCTRKCESYLMEDFLLKKRWATQRIVYVQKIVNLAIEVRTTFILIGFHFLQHFPGWHSIIVRAASSPTPPTPLSSLNFLVHEQWIESNPHISPNSANFKRTGSGGYVATALVSSLTSPETLSNHIIPYSACCKQMYRLSNPGRKQKRDGCVIYGLMC</sequence>
<evidence type="ECO:0000313" key="2">
    <source>
        <dbReference type="EMBL" id="KRX17565.1"/>
    </source>
</evidence>
<dbReference type="AlphaFoldDB" id="A0A0V0RSV6"/>
<keyword evidence="3" id="KW-1185">Reference proteome</keyword>
<proteinExistence type="predicted"/>
<organism evidence="2 3">
    <name type="scientific">Trichinella nelsoni</name>
    <dbReference type="NCBI Taxonomy" id="6336"/>
    <lineage>
        <taxon>Eukaryota</taxon>
        <taxon>Metazoa</taxon>
        <taxon>Ecdysozoa</taxon>
        <taxon>Nematoda</taxon>
        <taxon>Enoplea</taxon>
        <taxon>Dorylaimia</taxon>
        <taxon>Trichinellida</taxon>
        <taxon>Trichinellidae</taxon>
        <taxon>Trichinella</taxon>
    </lineage>
</organism>
<evidence type="ECO:0000313" key="1">
    <source>
        <dbReference type="EMBL" id="KRX17547.1"/>
    </source>
</evidence>
<evidence type="ECO:0000313" key="3">
    <source>
        <dbReference type="Proteomes" id="UP000054630"/>
    </source>
</evidence>